<reference evidence="2 3" key="1">
    <citation type="submission" date="2023-10" db="EMBL/GenBank/DDBJ databases">
        <title>Noviherbaspirillum sp. CPCC 100848 genome assembly.</title>
        <authorList>
            <person name="Li X.Y."/>
            <person name="Fang X.M."/>
        </authorList>
    </citation>
    <scope>NUCLEOTIDE SEQUENCE [LARGE SCALE GENOMIC DNA]</scope>
    <source>
        <strain evidence="2 3">CPCC 100848</strain>
    </source>
</reference>
<sequence>MIAKTFGGLSAPYYFRHFLFGMIFPVGMFLIGSNDGTPSIPTDKYLFFALSTLLYPYSRFVYESIIDFILGNNTFVVNAFFMLITKAVTIMLCWLLAIFIAPVGLAYLFYHHSKAGDREQQE</sequence>
<protein>
    <submittedName>
        <fullName evidence="2">Uncharacterized protein</fullName>
    </submittedName>
</protein>
<organism evidence="2 3">
    <name type="scientific">Noviherbaspirillum album</name>
    <dbReference type="NCBI Taxonomy" id="3080276"/>
    <lineage>
        <taxon>Bacteria</taxon>
        <taxon>Pseudomonadati</taxon>
        <taxon>Pseudomonadota</taxon>
        <taxon>Betaproteobacteria</taxon>
        <taxon>Burkholderiales</taxon>
        <taxon>Oxalobacteraceae</taxon>
        <taxon>Noviherbaspirillum</taxon>
    </lineage>
</organism>
<dbReference type="Proteomes" id="UP001352263">
    <property type="component" value="Unassembled WGS sequence"/>
</dbReference>
<evidence type="ECO:0000256" key="1">
    <source>
        <dbReference type="SAM" id="Phobius"/>
    </source>
</evidence>
<feature type="transmembrane region" description="Helical" evidence="1">
    <location>
        <begin position="14"/>
        <end position="33"/>
    </location>
</feature>
<evidence type="ECO:0000313" key="2">
    <source>
        <dbReference type="EMBL" id="MEC4720256.1"/>
    </source>
</evidence>
<keyword evidence="1" id="KW-0472">Membrane</keyword>
<proteinExistence type="predicted"/>
<dbReference type="RefSeq" id="WP_326506967.1">
    <property type="nucleotide sequence ID" value="NZ_JAWIIV010000010.1"/>
</dbReference>
<comment type="caution">
    <text evidence="2">The sequence shown here is derived from an EMBL/GenBank/DDBJ whole genome shotgun (WGS) entry which is preliminary data.</text>
</comment>
<keyword evidence="1" id="KW-0812">Transmembrane</keyword>
<evidence type="ECO:0000313" key="3">
    <source>
        <dbReference type="Proteomes" id="UP001352263"/>
    </source>
</evidence>
<keyword evidence="1" id="KW-1133">Transmembrane helix</keyword>
<keyword evidence="3" id="KW-1185">Reference proteome</keyword>
<name>A0ABU6J9C7_9BURK</name>
<accession>A0ABU6J9C7</accession>
<dbReference type="EMBL" id="JAWIIV010000010">
    <property type="protein sequence ID" value="MEC4720256.1"/>
    <property type="molecule type" value="Genomic_DNA"/>
</dbReference>
<feature type="transmembrane region" description="Helical" evidence="1">
    <location>
        <begin position="82"/>
        <end position="110"/>
    </location>
</feature>
<gene>
    <name evidence="2" type="ORF">RY831_13920</name>
</gene>